<dbReference type="CDD" id="cd02803">
    <property type="entry name" value="OYE_like_FMN_family"/>
    <property type="match status" value="1"/>
</dbReference>
<dbReference type="PANTHER" id="PTHR43656">
    <property type="entry name" value="BINDING OXIDOREDUCTASE, PUTATIVE (AFU_ORTHOLOGUE AFUA_2G08260)-RELATED"/>
    <property type="match status" value="1"/>
</dbReference>
<gene>
    <name evidence="4" type="ORF">NBG4_60013</name>
</gene>
<evidence type="ECO:0000259" key="3">
    <source>
        <dbReference type="Pfam" id="PF00724"/>
    </source>
</evidence>
<protein>
    <submittedName>
        <fullName evidence="4">NADH:flavin oxidoreductase/NADH oxidase</fullName>
    </submittedName>
</protein>
<evidence type="ECO:0000256" key="1">
    <source>
        <dbReference type="ARBA" id="ARBA00022630"/>
    </source>
</evidence>
<dbReference type="InterPro" id="IPR001155">
    <property type="entry name" value="OxRdtase_FMN_N"/>
</dbReference>
<dbReference type="AlphaFoldDB" id="A0A2U3QJF3"/>
<feature type="domain" description="NADH:flavin oxidoreductase/NADH oxidase N-terminal" evidence="3">
    <location>
        <begin position="4"/>
        <end position="333"/>
    </location>
</feature>
<accession>A0A2U3QJF3</accession>
<keyword evidence="1" id="KW-0285">Flavoprotein</keyword>
<dbReference type="OrthoDB" id="9784632at2"/>
<dbReference type="InterPro" id="IPR013785">
    <property type="entry name" value="Aldolase_TIM"/>
</dbReference>
<dbReference type="Gene3D" id="3.20.20.70">
    <property type="entry name" value="Aldolase class I"/>
    <property type="match status" value="1"/>
</dbReference>
<dbReference type="Proteomes" id="UP000245125">
    <property type="component" value="Unassembled WGS sequence"/>
</dbReference>
<dbReference type="EMBL" id="OUUY01000108">
    <property type="protein sequence ID" value="SPQ01537.1"/>
    <property type="molecule type" value="Genomic_DNA"/>
</dbReference>
<keyword evidence="5" id="KW-1185">Reference proteome</keyword>
<dbReference type="SUPFAM" id="SSF51395">
    <property type="entry name" value="FMN-linked oxidoreductases"/>
    <property type="match status" value="1"/>
</dbReference>
<dbReference type="PANTHER" id="PTHR43656:SF2">
    <property type="entry name" value="BINDING OXIDOREDUCTASE, PUTATIVE (AFU_ORTHOLOGUE AFUA_2G08260)-RELATED"/>
    <property type="match status" value="1"/>
</dbReference>
<evidence type="ECO:0000313" key="5">
    <source>
        <dbReference type="Proteomes" id="UP000245125"/>
    </source>
</evidence>
<name>A0A2U3QJF3_9BACT</name>
<dbReference type="Pfam" id="PF00724">
    <property type="entry name" value="Oxidored_FMN"/>
    <property type="match status" value="1"/>
</dbReference>
<dbReference type="InterPro" id="IPR051799">
    <property type="entry name" value="NADH_flavin_oxidoreductase"/>
</dbReference>
<sequence length="379" mass="41816">MKNLFEETIINGMTLGNRFVRSATWEGMCEKDGRPTSRLASCYRDLAFGGVGLIITGYAFVRPDGKQLPGKMGIHSDDFAVEIQTLTRTVHNEGGRICVQLVHAGGQTTTKTAGRRPLAPSSVKVEQFPEEPEAMSKEDIDEIVAAFGEGARRAKAYGFDAVQLHAAHGYLINQFLSPLTNRRTDGYGGSLQNRCRFLLEVYSRVRSEVGADFPVLVKLNGSDNLEGGVLLEDAVYASRLLDQEKIDAIEVSGGTSASGEETPVRIKIDAPEREAYNLALAREIKEAVRCPVMVVGGFRSLEVINKAIREDGIDYISMARPFIREPQLLRRWKGGDTSPARCISCNGCFKPGLKEGGIYCVVEKREEQKRKKTPRLKNK</sequence>
<dbReference type="GO" id="GO:0010181">
    <property type="term" value="F:FMN binding"/>
    <property type="evidence" value="ECO:0007669"/>
    <property type="project" value="InterPro"/>
</dbReference>
<organism evidence="4 5">
    <name type="scientific">Candidatus Sulfobium mesophilum</name>
    <dbReference type="NCBI Taxonomy" id="2016548"/>
    <lineage>
        <taxon>Bacteria</taxon>
        <taxon>Pseudomonadati</taxon>
        <taxon>Nitrospirota</taxon>
        <taxon>Nitrospiria</taxon>
        <taxon>Nitrospirales</taxon>
        <taxon>Nitrospiraceae</taxon>
        <taxon>Candidatus Sulfobium</taxon>
    </lineage>
</organism>
<reference evidence="5" key="1">
    <citation type="submission" date="2018-03" db="EMBL/GenBank/DDBJ databases">
        <authorList>
            <person name="Zecchin S."/>
        </authorList>
    </citation>
    <scope>NUCLEOTIDE SEQUENCE [LARGE SCALE GENOMIC DNA]</scope>
</reference>
<keyword evidence="2" id="KW-0560">Oxidoreductase</keyword>
<evidence type="ECO:0000256" key="2">
    <source>
        <dbReference type="ARBA" id="ARBA00023002"/>
    </source>
</evidence>
<proteinExistence type="predicted"/>
<dbReference type="GO" id="GO:0016491">
    <property type="term" value="F:oxidoreductase activity"/>
    <property type="evidence" value="ECO:0007669"/>
    <property type="project" value="UniProtKB-KW"/>
</dbReference>
<evidence type="ECO:0000313" key="4">
    <source>
        <dbReference type="EMBL" id="SPQ01537.1"/>
    </source>
</evidence>